<feature type="region of interest" description="Disordered" evidence="4">
    <location>
        <begin position="563"/>
        <end position="596"/>
    </location>
</feature>
<dbReference type="GO" id="GO:0051539">
    <property type="term" value="F:4 iron, 4 sulfur cluster binding"/>
    <property type="evidence" value="ECO:0007669"/>
    <property type="project" value="UniProtKB-KW"/>
</dbReference>
<gene>
    <name evidence="6" type="ORF">EST38_g4205</name>
</gene>
<evidence type="ECO:0000256" key="2">
    <source>
        <dbReference type="ARBA" id="ARBA00022485"/>
    </source>
</evidence>
<comment type="similarity">
    <text evidence="1">Belongs to the NARF family.</text>
</comment>
<accession>A0A4Q2DQ84</accession>
<name>A0A4Q2DQ84_9AGAR</name>
<feature type="compositionally biased region" description="Basic and acidic residues" evidence="4">
    <location>
        <begin position="624"/>
        <end position="639"/>
    </location>
</feature>
<sequence>MAFSGALTLTDLNDFISPSQACIKPVEQVDKPKQEEYVGAKTEIVVDSTGAYYEVASEGVQLNKPRSSQSNEVSSSSGTKLAQAQINLNDCLACSGCITSAESVLITLQSHTEVLTFLESNEKGCEDLMKLPVFSIAPQSLASLAAALTATASSSSASSTVPRITPRQVLRRVQAFCKEALGIDDVLDITFARHLALQEHILEFEERKAKDALGGEEAQGQLPMLASACPGWICYAEKAHSEMLPFISRTKSPQQVMGTLVKEWLGKRRGRSPDKVYHVSVMPCYDKKLEASRKDFYNEIYSTRDVDCVITTGELETMMREKGWDLSQPVRGELDDLDPPSSLAADDNWIPELLQHPGSSSGSYLMSIIEHLQRSSTLPLTLTSKTMRNADYEEFTLTEESSGKIVFKGAKCYGFRNLQNVVRKVGKERGVRVGSGAAGKMGGRAVNGVASRRLKKTGGDSDAGKERQYDYVEVMACPSGCVNGGGQLKPVLPSSLGTSSKAPGIDEEGYSRDWQQNGVLISKDDNSRAMDVELQPQSGVVMNAKWGDKDWTRRVEEAYWLDSEREEEKSAEDETRSKTTISEGMPHDLPPQSAQPAALTDDISTRQLIMTPADGLDLGGIGGSREDKGSTTKGGEGHPVRPVYTTKMVNGPSGPGSTEQKRGGWNVRPLTWADKLAVRVLNDLCGQDGESAKRRHRFFRTEYHAVENNEVVGLAVKW</sequence>
<evidence type="ECO:0000256" key="3">
    <source>
        <dbReference type="ARBA" id="ARBA00023014"/>
    </source>
</evidence>
<dbReference type="SUPFAM" id="SSF53920">
    <property type="entry name" value="Fe-only hydrogenase"/>
    <property type="match status" value="1"/>
</dbReference>
<dbReference type="AlphaFoldDB" id="A0A4Q2DQ84"/>
<evidence type="ECO:0000259" key="5">
    <source>
        <dbReference type="Pfam" id="PF02906"/>
    </source>
</evidence>
<feature type="region of interest" description="Disordered" evidence="4">
    <location>
        <begin position="615"/>
        <end position="664"/>
    </location>
</feature>
<keyword evidence="7" id="KW-1185">Reference proteome</keyword>
<evidence type="ECO:0000256" key="4">
    <source>
        <dbReference type="SAM" id="MobiDB-lite"/>
    </source>
</evidence>
<protein>
    <recommendedName>
        <fullName evidence="5">Iron hydrogenase large subunit C-terminal domain-containing protein</fullName>
    </recommendedName>
</protein>
<dbReference type="PANTHER" id="PTHR11615">
    <property type="entry name" value="NITRATE, FORMATE, IRON DEHYDROGENASE"/>
    <property type="match status" value="1"/>
</dbReference>
<dbReference type="Pfam" id="PF02906">
    <property type="entry name" value="Fe_hyd_lg_C"/>
    <property type="match status" value="1"/>
</dbReference>
<evidence type="ECO:0000313" key="6">
    <source>
        <dbReference type="EMBL" id="RXW21636.1"/>
    </source>
</evidence>
<proteinExistence type="inferred from homology"/>
<evidence type="ECO:0000256" key="1">
    <source>
        <dbReference type="ARBA" id="ARBA00006596"/>
    </source>
</evidence>
<feature type="domain" description="Iron hydrogenase large subunit C-terminal" evidence="5">
    <location>
        <begin position="162"/>
        <end position="485"/>
    </location>
</feature>
<reference evidence="6 7" key="1">
    <citation type="submission" date="2019-01" db="EMBL/GenBank/DDBJ databases">
        <title>Draft genome sequence of Psathyrella aberdarensis IHI B618.</title>
        <authorList>
            <person name="Buettner E."/>
            <person name="Kellner H."/>
        </authorList>
    </citation>
    <scope>NUCLEOTIDE SEQUENCE [LARGE SCALE GENOMIC DNA]</scope>
    <source>
        <strain evidence="6 7">IHI B618</strain>
    </source>
</reference>
<dbReference type="EMBL" id="SDEE01000100">
    <property type="protein sequence ID" value="RXW21636.1"/>
    <property type="molecule type" value="Genomic_DNA"/>
</dbReference>
<dbReference type="Proteomes" id="UP000290288">
    <property type="component" value="Unassembled WGS sequence"/>
</dbReference>
<dbReference type="InterPro" id="IPR004108">
    <property type="entry name" value="Fe_hydrogenase_lsu_C"/>
</dbReference>
<dbReference type="InterPro" id="IPR009016">
    <property type="entry name" value="Fe_hydrogenase"/>
</dbReference>
<feature type="compositionally biased region" description="Basic and acidic residues" evidence="4">
    <location>
        <begin position="563"/>
        <end position="577"/>
    </location>
</feature>
<dbReference type="STRING" id="2316362.A0A4Q2DQ84"/>
<keyword evidence="2" id="KW-0479">Metal-binding</keyword>
<dbReference type="OrthoDB" id="10253113at2759"/>
<keyword evidence="3" id="KW-0411">Iron-sulfur</keyword>
<keyword evidence="2" id="KW-0004">4Fe-4S</keyword>
<evidence type="ECO:0000313" key="7">
    <source>
        <dbReference type="Proteomes" id="UP000290288"/>
    </source>
</evidence>
<organism evidence="6 7">
    <name type="scientific">Candolleomyces aberdarensis</name>
    <dbReference type="NCBI Taxonomy" id="2316362"/>
    <lineage>
        <taxon>Eukaryota</taxon>
        <taxon>Fungi</taxon>
        <taxon>Dikarya</taxon>
        <taxon>Basidiomycota</taxon>
        <taxon>Agaricomycotina</taxon>
        <taxon>Agaricomycetes</taxon>
        <taxon>Agaricomycetidae</taxon>
        <taxon>Agaricales</taxon>
        <taxon>Agaricineae</taxon>
        <taxon>Psathyrellaceae</taxon>
        <taxon>Candolleomyces</taxon>
    </lineage>
</organism>
<dbReference type="Gene3D" id="3.40.950.10">
    <property type="entry name" value="Fe-only Hydrogenase (Larger Subunit), Chain L, domain 3"/>
    <property type="match status" value="1"/>
</dbReference>
<keyword evidence="2" id="KW-0408">Iron</keyword>
<dbReference type="InterPro" id="IPR050340">
    <property type="entry name" value="Cytosolic_Fe-S_CAF"/>
</dbReference>
<comment type="caution">
    <text evidence="6">The sequence shown here is derived from an EMBL/GenBank/DDBJ whole genome shotgun (WGS) entry which is preliminary data.</text>
</comment>